<dbReference type="Proteomes" id="UP000799324">
    <property type="component" value="Unassembled WGS sequence"/>
</dbReference>
<accession>A0A6A6SK57</accession>
<dbReference type="AlphaFoldDB" id="A0A6A6SK57"/>
<proteinExistence type="predicted"/>
<evidence type="ECO:0000313" key="2">
    <source>
        <dbReference type="Proteomes" id="UP000799324"/>
    </source>
</evidence>
<protein>
    <submittedName>
        <fullName evidence="1">Uncharacterized protein</fullName>
    </submittedName>
</protein>
<keyword evidence="2" id="KW-1185">Reference proteome</keyword>
<reference evidence="1" key="1">
    <citation type="journal article" date="2020" name="Stud. Mycol.">
        <title>101 Dothideomycetes genomes: a test case for predicting lifestyles and emergence of pathogens.</title>
        <authorList>
            <person name="Haridas S."/>
            <person name="Albert R."/>
            <person name="Binder M."/>
            <person name="Bloem J."/>
            <person name="Labutti K."/>
            <person name="Salamov A."/>
            <person name="Andreopoulos B."/>
            <person name="Baker S."/>
            <person name="Barry K."/>
            <person name="Bills G."/>
            <person name="Bluhm B."/>
            <person name="Cannon C."/>
            <person name="Castanera R."/>
            <person name="Culley D."/>
            <person name="Daum C."/>
            <person name="Ezra D."/>
            <person name="Gonzalez J."/>
            <person name="Henrissat B."/>
            <person name="Kuo A."/>
            <person name="Liang C."/>
            <person name="Lipzen A."/>
            <person name="Lutzoni F."/>
            <person name="Magnuson J."/>
            <person name="Mondo S."/>
            <person name="Nolan M."/>
            <person name="Ohm R."/>
            <person name="Pangilinan J."/>
            <person name="Park H.-J."/>
            <person name="Ramirez L."/>
            <person name="Alfaro M."/>
            <person name="Sun H."/>
            <person name="Tritt A."/>
            <person name="Yoshinaga Y."/>
            <person name="Zwiers L.-H."/>
            <person name="Turgeon B."/>
            <person name="Goodwin S."/>
            <person name="Spatafora J."/>
            <person name="Crous P."/>
            <person name="Grigoriev I."/>
        </authorList>
    </citation>
    <scope>NUCLEOTIDE SEQUENCE</scope>
    <source>
        <strain evidence="1">CBS 122681</strain>
    </source>
</reference>
<name>A0A6A6SK57_9PLEO</name>
<dbReference type="EMBL" id="MU004628">
    <property type="protein sequence ID" value="KAF2647371.1"/>
    <property type="molecule type" value="Genomic_DNA"/>
</dbReference>
<evidence type="ECO:0000313" key="1">
    <source>
        <dbReference type="EMBL" id="KAF2647371.1"/>
    </source>
</evidence>
<sequence length="73" mass="8090">MDSIGTLVGCSWDGFSLFSCWWWPLPPIRILSDVQGSWVELEISDGGRVPSRQTIPIEKTLEANAGRRLSLSA</sequence>
<gene>
    <name evidence="1" type="ORF">K491DRAFT_313408</name>
</gene>
<organism evidence="1 2">
    <name type="scientific">Lophiostoma macrostomum CBS 122681</name>
    <dbReference type="NCBI Taxonomy" id="1314788"/>
    <lineage>
        <taxon>Eukaryota</taxon>
        <taxon>Fungi</taxon>
        <taxon>Dikarya</taxon>
        <taxon>Ascomycota</taxon>
        <taxon>Pezizomycotina</taxon>
        <taxon>Dothideomycetes</taxon>
        <taxon>Pleosporomycetidae</taxon>
        <taxon>Pleosporales</taxon>
        <taxon>Lophiostomataceae</taxon>
        <taxon>Lophiostoma</taxon>
    </lineage>
</organism>